<proteinExistence type="predicted"/>
<evidence type="ECO:0000313" key="1">
    <source>
        <dbReference type="EMBL" id="MDP9837279.1"/>
    </source>
</evidence>
<reference evidence="1 2" key="1">
    <citation type="submission" date="2023-07" db="EMBL/GenBank/DDBJ databases">
        <title>Sorghum-associated microbial communities from plants grown in Nebraska, USA.</title>
        <authorList>
            <person name="Schachtman D."/>
        </authorList>
    </citation>
    <scope>NUCLEOTIDE SEQUENCE [LARGE SCALE GENOMIC DNA]</scope>
    <source>
        <strain evidence="1 2">DS1307</strain>
    </source>
</reference>
<organism evidence="1 2">
    <name type="scientific">Neorhizobium huautlense</name>
    <dbReference type="NCBI Taxonomy" id="67774"/>
    <lineage>
        <taxon>Bacteria</taxon>
        <taxon>Pseudomonadati</taxon>
        <taxon>Pseudomonadota</taxon>
        <taxon>Alphaproteobacteria</taxon>
        <taxon>Hyphomicrobiales</taxon>
        <taxon>Rhizobiaceae</taxon>
        <taxon>Rhizobium/Agrobacterium group</taxon>
        <taxon>Neorhizobium</taxon>
    </lineage>
</organism>
<dbReference type="EMBL" id="JAUSRF010000005">
    <property type="protein sequence ID" value="MDP9837279.1"/>
    <property type="molecule type" value="Genomic_DNA"/>
</dbReference>
<comment type="caution">
    <text evidence="1">The sequence shown here is derived from an EMBL/GenBank/DDBJ whole genome shotgun (WGS) entry which is preliminary data.</text>
</comment>
<dbReference type="Proteomes" id="UP001241472">
    <property type="component" value="Unassembled WGS sequence"/>
</dbReference>
<sequence>MGGIFRDRASAVHFAIFESDHQPGAVCCVPDGVIVSDPLKADRSRACPAPDRSALRLV</sequence>
<gene>
    <name evidence="1" type="ORF">J2T09_002031</name>
</gene>
<accession>A0ABT9PU62</accession>
<protein>
    <submittedName>
        <fullName evidence="1">Uncharacterized protein</fullName>
    </submittedName>
</protein>
<evidence type="ECO:0000313" key="2">
    <source>
        <dbReference type="Proteomes" id="UP001241472"/>
    </source>
</evidence>
<name>A0ABT9PU62_9HYPH</name>
<keyword evidence="2" id="KW-1185">Reference proteome</keyword>